<keyword evidence="2" id="KW-0812">Transmembrane</keyword>
<dbReference type="GeneID" id="28766781"/>
<dbReference type="OrthoDB" id="5423681at2759"/>
<feature type="compositionally biased region" description="Low complexity" evidence="1">
    <location>
        <begin position="132"/>
        <end position="147"/>
    </location>
</feature>
<gene>
    <name evidence="3" type="ORF">CC84DRAFT_1221667</name>
</gene>
<protein>
    <submittedName>
        <fullName evidence="3">Uncharacterized protein</fullName>
    </submittedName>
</protein>
<feature type="compositionally biased region" description="Polar residues" evidence="1">
    <location>
        <begin position="112"/>
        <end position="131"/>
    </location>
</feature>
<organism evidence="3 4">
    <name type="scientific">Paraphaeosphaeria sporulosa</name>
    <dbReference type="NCBI Taxonomy" id="1460663"/>
    <lineage>
        <taxon>Eukaryota</taxon>
        <taxon>Fungi</taxon>
        <taxon>Dikarya</taxon>
        <taxon>Ascomycota</taxon>
        <taxon>Pezizomycotina</taxon>
        <taxon>Dothideomycetes</taxon>
        <taxon>Pleosporomycetidae</taxon>
        <taxon>Pleosporales</taxon>
        <taxon>Massarineae</taxon>
        <taxon>Didymosphaeriaceae</taxon>
        <taxon>Paraphaeosphaeria</taxon>
    </lineage>
</organism>
<dbReference type="RefSeq" id="XP_018031502.1">
    <property type="nucleotide sequence ID" value="XM_018183295.1"/>
</dbReference>
<sequence>MHHRYLAALKGKDQFQYANNTNTNLHDQSTRTYYINGNFNDNGSSRHNQPLLTYKEPWNKRHKWMFAGACIAIVTAVVVLCVLLSRKHSSGAVHPSATSAVFTASQSAPATTINFPQSNSPTATPPTQSTLPTATPHSTKPSSSSPYPTLPPELRYLHDGAACTADSQCRPPNHCQTASDTNSVNNEVYTTTTCCAPTQWGCPGWECKDYNDCLDPWKCAGTGSKKTCCGTGAPYTGTGC</sequence>
<dbReference type="Proteomes" id="UP000077069">
    <property type="component" value="Unassembled WGS sequence"/>
</dbReference>
<dbReference type="AlphaFoldDB" id="A0A177C2Y8"/>
<evidence type="ECO:0000256" key="1">
    <source>
        <dbReference type="SAM" id="MobiDB-lite"/>
    </source>
</evidence>
<evidence type="ECO:0000256" key="2">
    <source>
        <dbReference type="SAM" id="Phobius"/>
    </source>
</evidence>
<keyword evidence="4" id="KW-1185">Reference proteome</keyword>
<reference evidence="3 4" key="1">
    <citation type="submission" date="2016-05" db="EMBL/GenBank/DDBJ databases">
        <title>Comparative analysis of secretome profiles of manganese(II)-oxidizing ascomycete fungi.</title>
        <authorList>
            <consortium name="DOE Joint Genome Institute"/>
            <person name="Zeiner C.A."/>
            <person name="Purvine S.O."/>
            <person name="Zink E.M."/>
            <person name="Wu S."/>
            <person name="Pasa-Tolic L."/>
            <person name="Chaput D.L."/>
            <person name="Haridas S."/>
            <person name="Grigoriev I.V."/>
            <person name="Santelli C.M."/>
            <person name="Hansel C.M."/>
        </authorList>
    </citation>
    <scope>NUCLEOTIDE SEQUENCE [LARGE SCALE GENOMIC DNA]</scope>
    <source>
        <strain evidence="3 4">AP3s5-JAC2a</strain>
    </source>
</reference>
<evidence type="ECO:0000313" key="3">
    <source>
        <dbReference type="EMBL" id="OAG01137.1"/>
    </source>
</evidence>
<proteinExistence type="predicted"/>
<dbReference type="InParanoid" id="A0A177C2Y8"/>
<evidence type="ECO:0000313" key="4">
    <source>
        <dbReference type="Proteomes" id="UP000077069"/>
    </source>
</evidence>
<keyword evidence="2" id="KW-1133">Transmembrane helix</keyword>
<keyword evidence="2" id="KW-0472">Membrane</keyword>
<accession>A0A177C2Y8</accession>
<name>A0A177C2Y8_9PLEO</name>
<feature type="region of interest" description="Disordered" evidence="1">
    <location>
        <begin position="112"/>
        <end position="151"/>
    </location>
</feature>
<dbReference type="EMBL" id="KV441558">
    <property type="protein sequence ID" value="OAG01137.1"/>
    <property type="molecule type" value="Genomic_DNA"/>
</dbReference>
<feature type="transmembrane region" description="Helical" evidence="2">
    <location>
        <begin position="64"/>
        <end position="84"/>
    </location>
</feature>